<dbReference type="InterPro" id="IPR006076">
    <property type="entry name" value="FAD-dep_OxRdtase"/>
</dbReference>
<keyword evidence="4" id="KW-0274">FAD</keyword>
<comment type="cofactor">
    <cofactor evidence="1">
        <name>FAD</name>
        <dbReference type="ChEBI" id="CHEBI:57692"/>
    </cofactor>
</comment>
<dbReference type="AlphaFoldDB" id="Q12SB2"/>
<dbReference type="InterPro" id="IPR000447">
    <property type="entry name" value="G3P_DH_FAD-dep"/>
</dbReference>
<dbReference type="KEGG" id="sdn:Sden_0369"/>
<evidence type="ECO:0000256" key="4">
    <source>
        <dbReference type="ARBA" id="ARBA00022827"/>
    </source>
</evidence>
<dbReference type="PANTHER" id="PTHR11985">
    <property type="entry name" value="GLYCEROL-3-PHOSPHATE DEHYDROGENASE"/>
    <property type="match status" value="1"/>
</dbReference>
<keyword evidence="5" id="KW-0560">Oxidoreductase</keyword>
<proteinExistence type="inferred from homology"/>
<evidence type="ECO:0000313" key="7">
    <source>
        <dbReference type="EMBL" id="ABE53664.1"/>
    </source>
</evidence>
<comment type="similarity">
    <text evidence="2">Belongs to the FAD-dependent glycerol-3-phosphate dehydrogenase family.</text>
</comment>
<protein>
    <submittedName>
        <fullName evidence="7">FAD dependent oxidoreductase</fullName>
    </submittedName>
</protein>
<dbReference type="STRING" id="318161.Sden_0369"/>
<dbReference type="Proteomes" id="UP000001982">
    <property type="component" value="Chromosome"/>
</dbReference>
<organism evidence="7 8">
    <name type="scientific">Shewanella denitrificans (strain OS217 / ATCC BAA-1090 / DSM 15013)</name>
    <dbReference type="NCBI Taxonomy" id="318161"/>
    <lineage>
        <taxon>Bacteria</taxon>
        <taxon>Pseudomonadati</taxon>
        <taxon>Pseudomonadota</taxon>
        <taxon>Gammaproteobacteria</taxon>
        <taxon>Alteromonadales</taxon>
        <taxon>Shewanellaceae</taxon>
        <taxon>Shewanella</taxon>
    </lineage>
</organism>
<dbReference type="Gene3D" id="3.30.9.10">
    <property type="entry name" value="D-Amino Acid Oxidase, subunit A, domain 2"/>
    <property type="match status" value="1"/>
</dbReference>
<accession>Q12SB2</accession>
<dbReference type="PANTHER" id="PTHR11985:SF15">
    <property type="entry name" value="GLYCEROL-3-PHOSPHATE DEHYDROGENASE, MITOCHONDRIAL"/>
    <property type="match status" value="1"/>
</dbReference>
<dbReference type="PRINTS" id="PR01001">
    <property type="entry name" value="FADG3PDH"/>
</dbReference>
<name>Q12SB2_SHEDO</name>
<dbReference type="EMBL" id="CP000302">
    <property type="protein sequence ID" value="ABE53664.1"/>
    <property type="molecule type" value="Genomic_DNA"/>
</dbReference>
<dbReference type="eggNOG" id="COG0578">
    <property type="taxonomic scope" value="Bacteria"/>
</dbReference>
<dbReference type="GO" id="GO:0004368">
    <property type="term" value="F:glycerol-3-phosphate dehydrogenase (quinone) activity"/>
    <property type="evidence" value="ECO:0007669"/>
    <property type="project" value="InterPro"/>
</dbReference>
<evidence type="ECO:0000259" key="6">
    <source>
        <dbReference type="Pfam" id="PF01266"/>
    </source>
</evidence>
<dbReference type="Gene3D" id="3.50.50.60">
    <property type="entry name" value="FAD/NAD(P)-binding domain"/>
    <property type="match status" value="1"/>
</dbReference>
<evidence type="ECO:0000256" key="3">
    <source>
        <dbReference type="ARBA" id="ARBA00022630"/>
    </source>
</evidence>
<reference evidence="7 8" key="1">
    <citation type="submission" date="2006-03" db="EMBL/GenBank/DDBJ databases">
        <title>Complete sequence of Shewanella denitrificans OS217.</title>
        <authorList>
            <consortium name="US DOE Joint Genome Institute"/>
            <person name="Copeland A."/>
            <person name="Lucas S."/>
            <person name="Lapidus A."/>
            <person name="Barry K."/>
            <person name="Detter J.C."/>
            <person name="Glavina del Rio T."/>
            <person name="Hammon N."/>
            <person name="Israni S."/>
            <person name="Dalin E."/>
            <person name="Tice H."/>
            <person name="Pitluck S."/>
            <person name="Brettin T."/>
            <person name="Bruce D."/>
            <person name="Han C."/>
            <person name="Tapia R."/>
            <person name="Gilna P."/>
            <person name="Kiss H."/>
            <person name="Schmutz J."/>
            <person name="Larimer F."/>
            <person name="Land M."/>
            <person name="Hauser L."/>
            <person name="Kyrpides N."/>
            <person name="Lykidis A."/>
            <person name="Richardson P."/>
        </authorList>
    </citation>
    <scope>NUCLEOTIDE SEQUENCE [LARGE SCALE GENOMIC DNA]</scope>
    <source>
        <strain evidence="8">OS217 / ATCC BAA-1090 / DSM 15013</strain>
    </source>
</reference>
<keyword evidence="8" id="KW-1185">Reference proteome</keyword>
<feature type="domain" description="FAD dependent oxidoreductase" evidence="6">
    <location>
        <begin position="12"/>
        <end position="388"/>
    </location>
</feature>
<dbReference type="GO" id="GO:0046168">
    <property type="term" value="P:glycerol-3-phosphate catabolic process"/>
    <property type="evidence" value="ECO:0007669"/>
    <property type="project" value="TreeGrafter"/>
</dbReference>
<keyword evidence="3" id="KW-0285">Flavoprotein</keyword>
<sequence>MGSSVDGGESFDLVIIGGGITGVAIAQFARAAGYSVCLLEQAEIGAQTSANSSKLIHGGLRYLESGQLGLVYKSLANRRTLLSLAPNLVKPIPFTIPVYQDSQRPPWLIRLGLSLYWLLSGFSELGRFRTIPPSQWANLGGIKQQGLKAVFQYWDAQTHDKKLTQAVASSAITLGAKLLTQAKCTQLTHQGMDAPQGCHWLVRYQLKPEQLKQAQRHKSQLQADGQDYSEKQYTLAARMVINAAGPWVNEVLSSQSTTNSLTPLAIDWVQGSHLVLDIPAPEGIFYLESHLDKRVIFVMPWEGNTLVGTTETLRSSLQTPITPQADEIDYLLQIYQHYFPKRHSLEQLNSLIIGHFCGVRVLPKAKGKLFNRSRDTLIVPGTLGVDGFEPRLLSIYGGKLTTFRDTAKQVLADIRKQLGSRDVIADVDAISLGDEP</sequence>
<dbReference type="InterPro" id="IPR036188">
    <property type="entry name" value="FAD/NAD-bd_sf"/>
</dbReference>
<dbReference type="RefSeq" id="WP_011494831.1">
    <property type="nucleotide sequence ID" value="NC_007954.1"/>
</dbReference>
<dbReference type="OrthoDB" id="9766796at2"/>
<dbReference type="SUPFAM" id="SSF51905">
    <property type="entry name" value="FAD/NAD(P)-binding domain"/>
    <property type="match status" value="1"/>
</dbReference>
<evidence type="ECO:0000313" key="8">
    <source>
        <dbReference type="Proteomes" id="UP000001982"/>
    </source>
</evidence>
<gene>
    <name evidence="7" type="ordered locus">Sden_0369</name>
</gene>
<dbReference type="Pfam" id="PF01266">
    <property type="entry name" value="DAO"/>
    <property type="match status" value="1"/>
</dbReference>
<evidence type="ECO:0000256" key="2">
    <source>
        <dbReference type="ARBA" id="ARBA00007330"/>
    </source>
</evidence>
<dbReference type="HOGENOM" id="CLU_015740_5_0_6"/>
<evidence type="ECO:0000256" key="1">
    <source>
        <dbReference type="ARBA" id="ARBA00001974"/>
    </source>
</evidence>
<dbReference type="SUPFAM" id="SSF54373">
    <property type="entry name" value="FAD-linked reductases, C-terminal domain"/>
    <property type="match status" value="1"/>
</dbReference>
<evidence type="ECO:0000256" key="5">
    <source>
        <dbReference type="ARBA" id="ARBA00023002"/>
    </source>
</evidence>